<evidence type="ECO:0000313" key="2">
    <source>
        <dbReference type="Proteomes" id="UP000034786"/>
    </source>
</evidence>
<dbReference type="RefSeq" id="WP_031136867.1">
    <property type="nucleotide sequence ID" value="NZ_JYJH01000012.1"/>
</dbReference>
<organism evidence="1 2">
    <name type="scientific">Streptomyces variegatus</name>
    <dbReference type="NCBI Taxonomy" id="284040"/>
    <lineage>
        <taxon>Bacteria</taxon>
        <taxon>Bacillati</taxon>
        <taxon>Actinomycetota</taxon>
        <taxon>Actinomycetes</taxon>
        <taxon>Kitasatosporales</taxon>
        <taxon>Streptomycetaceae</taxon>
        <taxon>Streptomyces</taxon>
    </lineage>
</organism>
<sequence>MGVCMEVLIVDWAHLKSVPAGQRDGLVEAAAFGPDDAYDYDLPPGWTWPDPTEARWWARYEFLDTMTSYKAHFWAGERWNDLRAFVDTPLRDALDQFSAPLFWDGYTYASQTSGFSPTVEPDACDWNSRLDVMLWLLPEEVAALHHFWGQVGPHLGSLREPFDRHLTEPIGWITDFTSFSRLITEWGDVVSQAAHRDWAVIGLRS</sequence>
<protein>
    <submittedName>
        <fullName evidence="1">Uncharacterized protein</fullName>
    </submittedName>
</protein>
<comment type="caution">
    <text evidence="1">The sequence shown here is derived from an EMBL/GenBank/DDBJ whole genome shotgun (WGS) entry which is preliminary data.</text>
</comment>
<dbReference type="AlphaFoldDB" id="A0A0M2GJU1"/>
<keyword evidence="2" id="KW-1185">Reference proteome</keyword>
<evidence type="ECO:0000313" key="1">
    <source>
        <dbReference type="EMBL" id="KJK38243.1"/>
    </source>
</evidence>
<proteinExistence type="predicted"/>
<dbReference type="PATRIC" id="fig|284040.3.peg.1517"/>
<accession>A0A0M2GJU1</accession>
<gene>
    <name evidence="1" type="ORF">UK15_18490</name>
</gene>
<reference evidence="2" key="1">
    <citation type="submission" date="2015-02" db="EMBL/GenBank/DDBJ databases">
        <authorList>
            <person name="Ju K.-S."/>
            <person name="Doroghazi J.R."/>
            <person name="Metcalf W."/>
        </authorList>
    </citation>
    <scope>NUCLEOTIDE SEQUENCE [LARGE SCALE GENOMIC DNA]</scope>
    <source>
        <strain evidence="2">NRRL B-16380</strain>
    </source>
</reference>
<dbReference type="Proteomes" id="UP000034786">
    <property type="component" value="Unassembled WGS sequence"/>
</dbReference>
<dbReference type="EMBL" id="JYJH01000012">
    <property type="protein sequence ID" value="KJK38243.1"/>
    <property type="molecule type" value="Genomic_DNA"/>
</dbReference>
<name>A0A0M2GJU1_9ACTN</name>